<reference evidence="2 3" key="1">
    <citation type="submission" date="2024-08" db="EMBL/GenBank/DDBJ databases">
        <title>Insights into the chromosomal genome structure of Flemingia macrophylla.</title>
        <authorList>
            <person name="Ding Y."/>
            <person name="Zhao Y."/>
            <person name="Bi W."/>
            <person name="Wu M."/>
            <person name="Zhao G."/>
            <person name="Gong Y."/>
            <person name="Li W."/>
            <person name="Zhang P."/>
        </authorList>
    </citation>
    <scope>NUCLEOTIDE SEQUENCE [LARGE SCALE GENOMIC DNA]</scope>
    <source>
        <strain evidence="2">DYQJB</strain>
        <tissue evidence="2">Leaf</tissue>
    </source>
</reference>
<gene>
    <name evidence="2" type="ORF">Fmac_019417</name>
</gene>
<dbReference type="Pfam" id="PF13966">
    <property type="entry name" value="zf-RVT"/>
    <property type="match status" value="1"/>
</dbReference>
<sequence>MTQQFTVKSAYQSFFSVDHNQQICKDVWKIRAPNKASCFLWTIIQSGLPTVSNLLKRQIVLPLERHICFFCQQTTETEQHLFFECKIKWKMWNNWLKELSCIGPFPNILEQTFAGGTYHSEYFSFKTEMEYNVGSLSMVNVGRNEIEASFRGRSSIYTISGTNFLLLHGNGFILHVLFLNTHSSSGMHVL</sequence>
<protein>
    <recommendedName>
        <fullName evidence="1">Reverse transcriptase zinc-binding domain-containing protein</fullName>
    </recommendedName>
</protein>
<accession>A0ABD1M7S7</accession>
<evidence type="ECO:0000313" key="2">
    <source>
        <dbReference type="EMBL" id="KAL2331836.1"/>
    </source>
</evidence>
<feature type="domain" description="Reverse transcriptase zinc-binding" evidence="1">
    <location>
        <begin position="5"/>
        <end position="92"/>
    </location>
</feature>
<dbReference type="InterPro" id="IPR026960">
    <property type="entry name" value="RVT-Znf"/>
</dbReference>
<evidence type="ECO:0000313" key="3">
    <source>
        <dbReference type="Proteomes" id="UP001603857"/>
    </source>
</evidence>
<proteinExistence type="predicted"/>
<organism evidence="2 3">
    <name type="scientific">Flemingia macrophylla</name>
    <dbReference type="NCBI Taxonomy" id="520843"/>
    <lineage>
        <taxon>Eukaryota</taxon>
        <taxon>Viridiplantae</taxon>
        <taxon>Streptophyta</taxon>
        <taxon>Embryophyta</taxon>
        <taxon>Tracheophyta</taxon>
        <taxon>Spermatophyta</taxon>
        <taxon>Magnoliopsida</taxon>
        <taxon>eudicotyledons</taxon>
        <taxon>Gunneridae</taxon>
        <taxon>Pentapetalae</taxon>
        <taxon>rosids</taxon>
        <taxon>fabids</taxon>
        <taxon>Fabales</taxon>
        <taxon>Fabaceae</taxon>
        <taxon>Papilionoideae</taxon>
        <taxon>50 kb inversion clade</taxon>
        <taxon>NPAAA clade</taxon>
        <taxon>indigoferoid/millettioid clade</taxon>
        <taxon>Phaseoleae</taxon>
        <taxon>Flemingia</taxon>
    </lineage>
</organism>
<dbReference type="AlphaFoldDB" id="A0ABD1M7S7"/>
<dbReference type="Proteomes" id="UP001603857">
    <property type="component" value="Unassembled WGS sequence"/>
</dbReference>
<comment type="caution">
    <text evidence="2">The sequence shown here is derived from an EMBL/GenBank/DDBJ whole genome shotgun (WGS) entry which is preliminary data.</text>
</comment>
<keyword evidence="3" id="KW-1185">Reference proteome</keyword>
<dbReference type="EMBL" id="JBGMDY010000006">
    <property type="protein sequence ID" value="KAL2331836.1"/>
    <property type="molecule type" value="Genomic_DNA"/>
</dbReference>
<evidence type="ECO:0000259" key="1">
    <source>
        <dbReference type="Pfam" id="PF13966"/>
    </source>
</evidence>
<name>A0ABD1M7S7_9FABA</name>